<dbReference type="SUPFAM" id="SSF48498">
    <property type="entry name" value="Tetracyclin repressor-like, C-terminal domain"/>
    <property type="match status" value="1"/>
</dbReference>
<dbReference type="Proteomes" id="UP001257739">
    <property type="component" value="Unassembled WGS sequence"/>
</dbReference>
<dbReference type="Pfam" id="PF17932">
    <property type="entry name" value="TetR_C_24"/>
    <property type="match status" value="1"/>
</dbReference>
<feature type="DNA-binding region" description="H-T-H motif" evidence="4">
    <location>
        <begin position="28"/>
        <end position="47"/>
    </location>
</feature>
<dbReference type="Pfam" id="PF00440">
    <property type="entry name" value="TetR_N"/>
    <property type="match status" value="1"/>
</dbReference>
<accession>A0ABU1UN86</accession>
<dbReference type="InterPro" id="IPR036271">
    <property type="entry name" value="Tet_transcr_reg_TetR-rel_C_sf"/>
</dbReference>
<dbReference type="PANTHER" id="PTHR30055">
    <property type="entry name" value="HTH-TYPE TRANSCRIPTIONAL REGULATOR RUTR"/>
    <property type="match status" value="1"/>
</dbReference>
<dbReference type="PANTHER" id="PTHR30055:SF234">
    <property type="entry name" value="HTH-TYPE TRANSCRIPTIONAL REGULATOR BETI"/>
    <property type="match status" value="1"/>
</dbReference>
<dbReference type="InterPro" id="IPR050109">
    <property type="entry name" value="HTH-type_TetR-like_transc_reg"/>
</dbReference>
<dbReference type="PROSITE" id="PS50977">
    <property type="entry name" value="HTH_TETR_2"/>
    <property type="match status" value="1"/>
</dbReference>
<evidence type="ECO:0000256" key="4">
    <source>
        <dbReference type="PROSITE-ProRule" id="PRU00335"/>
    </source>
</evidence>
<dbReference type="PRINTS" id="PR00455">
    <property type="entry name" value="HTHTETR"/>
</dbReference>
<feature type="domain" description="HTH tetR-type" evidence="5">
    <location>
        <begin position="5"/>
        <end position="65"/>
    </location>
</feature>
<keyword evidence="7" id="KW-1185">Reference proteome</keyword>
<evidence type="ECO:0000256" key="3">
    <source>
        <dbReference type="ARBA" id="ARBA00023163"/>
    </source>
</evidence>
<dbReference type="Gene3D" id="1.10.357.10">
    <property type="entry name" value="Tetracycline Repressor, domain 2"/>
    <property type="match status" value="1"/>
</dbReference>
<dbReference type="InterPro" id="IPR001647">
    <property type="entry name" value="HTH_TetR"/>
</dbReference>
<reference evidence="6 7" key="1">
    <citation type="submission" date="2023-07" db="EMBL/GenBank/DDBJ databases">
        <title>Sorghum-associated microbial communities from plants grown in Nebraska, USA.</title>
        <authorList>
            <person name="Schachtman D."/>
        </authorList>
    </citation>
    <scope>NUCLEOTIDE SEQUENCE [LARGE SCALE GENOMIC DNA]</scope>
    <source>
        <strain evidence="6 7">BE248</strain>
    </source>
</reference>
<evidence type="ECO:0000256" key="1">
    <source>
        <dbReference type="ARBA" id="ARBA00023015"/>
    </source>
</evidence>
<dbReference type="SUPFAM" id="SSF46689">
    <property type="entry name" value="Homeodomain-like"/>
    <property type="match status" value="1"/>
</dbReference>
<protein>
    <submittedName>
        <fullName evidence="6">AcrR family transcriptional regulator</fullName>
    </submittedName>
</protein>
<dbReference type="InterPro" id="IPR041490">
    <property type="entry name" value="KstR2_TetR_C"/>
</dbReference>
<name>A0ABU1UN86_9ACTN</name>
<evidence type="ECO:0000256" key="2">
    <source>
        <dbReference type="ARBA" id="ARBA00023125"/>
    </source>
</evidence>
<organism evidence="6 7">
    <name type="scientific">Aeromicrobium panaciterrae</name>
    <dbReference type="NCBI Taxonomy" id="363861"/>
    <lineage>
        <taxon>Bacteria</taxon>
        <taxon>Bacillati</taxon>
        <taxon>Actinomycetota</taxon>
        <taxon>Actinomycetes</taxon>
        <taxon>Propionibacteriales</taxon>
        <taxon>Nocardioidaceae</taxon>
        <taxon>Aeromicrobium</taxon>
    </lineage>
</organism>
<keyword evidence="2 4" id="KW-0238">DNA-binding</keyword>
<proteinExistence type="predicted"/>
<keyword evidence="1" id="KW-0805">Transcription regulation</keyword>
<evidence type="ECO:0000313" key="7">
    <source>
        <dbReference type="Proteomes" id="UP001257739"/>
    </source>
</evidence>
<keyword evidence="3" id="KW-0804">Transcription</keyword>
<comment type="caution">
    <text evidence="6">The sequence shown here is derived from an EMBL/GenBank/DDBJ whole genome shotgun (WGS) entry which is preliminary data.</text>
</comment>
<evidence type="ECO:0000259" key="5">
    <source>
        <dbReference type="PROSITE" id="PS50977"/>
    </source>
</evidence>
<dbReference type="EMBL" id="JAVDWH010000001">
    <property type="protein sequence ID" value="MDR7086655.1"/>
    <property type="molecule type" value="Genomic_DNA"/>
</dbReference>
<sequence>MTRPRYDLELLLDVAIEEFTKRGYDGTSIEHLSAATGLSKSSLYHHVDGKEHILRLGLERAVTPLLGLLDEPEAREGKAIDRLTYVLRRQIAILADQLAAVTLLLRVRGNTETELWALEQRRTFDAFVADLVRAGVAEGDLRGDLDPTVVARLLSGTVNSLTEWYRPGHGSLSADALADTMLSSSLAGLRT</sequence>
<gene>
    <name evidence="6" type="ORF">J2X11_001494</name>
</gene>
<dbReference type="InterPro" id="IPR009057">
    <property type="entry name" value="Homeodomain-like_sf"/>
</dbReference>
<dbReference type="Gene3D" id="1.10.10.60">
    <property type="entry name" value="Homeodomain-like"/>
    <property type="match status" value="1"/>
</dbReference>
<dbReference type="RefSeq" id="WP_309968921.1">
    <property type="nucleotide sequence ID" value="NZ_JAVDWH010000001.1"/>
</dbReference>
<evidence type="ECO:0000313" key="6">
    <source>
        <dbReference type="EMBL" id="MDR7086655.1"/>
    </source>
</evidence>